<evidence type="ECO:0000313" key="3">
    <source>
        <dbReference type="Proteomes" id="UP001044222"/>
    </source>
</evidence>
<feature type="region of interest" description="Disordered" evidence="1">
    <location>
        <begin position="61"/>
        <end position="110"/>
    </location>
</feature>
<feature type="region of interest" description="Disordered" evidence="1">
    <location>
        <begin position="1"/>
        <end position="46"/>
    </location>
</feature>
<keyword evidence="3" id="KW-1185">Reference proteome</keyword>
<feature type="compositionally biased region" description="Low complexity" evidence="1">
    <location>
        <begin position="202"/>
        <end position="238"/>
    </location>
</feature>
<reference evidence="2" key="1">
    <citation type="submission" date="2021-01" db="EMBL/GenBank/DDBJ databases">
        <title>A chromosome-scale assembly of European eel, Anguilla anguilla.</title>
        <authorList>
            <person name="Henkel C."/>
            <person name="Jong-Raadsen S.A."/>
            <person name="Dufour S."/>
            <person name="Weltzien F.-A."/>
            <person name="Palstra A.P."/>
            <person name="Pelster B."/>
            <person name="Spaink H.P."/>
            <person name="Van Den Thillart G.E."/>
            <person name="Jansen H."/>
            <person name="Zahm M."/>
            <person name="Klopp C."/>
            <person name="Cedric C."/>
            <person name="Louis A."/>
            <person name="Berthelot C."/>
            <person name="Parey E."/>
            <person name="Roest Crollius H."/>
            <person name="Montfort J."/>
            <person name="Robinson-Rechavi M."/>
            <person name="Bucao C."/>
            <person name="Bouchez O."/>
            <person name="Gislard M."/>
            <person name="Lluch J."/>
            <person name="Milhes M."/>
            <person name="Lampietro C."/>
            <person name="Lopez Roques C."/>
            <person name="Donnadieu C."/>
            <person name="Braasch I."/>
            <person name="Desvignes T."/>
            <person name="Postlethwait J."/>
            <person name="Bobe J."/>
            <person name="Guiguen Y."/>
            <person name="Dirks R."/>
        </authorList>
    </citation>
    <scope>NUCLEOTIDE SEQUENCE</scope>
    <source>
        <strain evidence="2">Tag_6206</strain>
        <tissue evidence="2">Liver</tissue>
    </source>
</reference>
<name>A0A9D3M2C6_ANGAN</name>
<feature type="compositionally biased region" description="Low complexity" evidence="1">
    <location>
        <begin position="30"/>
        <end position="42"/>
    </location>
</feature>
<dbReference type="Proteomes" id="UP001044222">
    <property type="component" value="Chromosome 10"/>
</dbReference>
<dbReference type="EMBL" id="JAFIRN010000010">
    <property type="protein sequence ID" value="KAG5841294.1"/>
    <property type="molecule type" value="Genomic_DNA"/>
</dbReference>
<protein>
    <submittedName>
        <fullName evidence="2">Uncharacterized protein</fullName>
    </submittedName>
</protein>
<feature type="compositionally biased region" description="Polar residues" evidence="1">
    <location>
        <begin position="1"/>
        <end position="22"/>
    </location>
</feature>
<evidence type="ECO:0000313" key="2">
    <source>
        <dbReference type="EMBL" id="KAG5841294.1"/>
    </source>
</evidence>
<dbReference type="AlphaFoldDB" id="A0A9D3M2C6"/>
<sequence>MSQAQSLWHHSHFTGSRLQSQGDPAFGGTSQAQSHQGSQSPHSHSHILQLCRNCGQVRSGGGWVTSRSQSRSQDDAELGGASQAQSRQGRVKVSPRSRSQDGAELGGVPQAAVGPEAVLLGVGGGLGGDHGHALQGPAPVHAVQQDAVHARHRAAAVLALVVPDVLGGDAQRLQGGPHLRRLLVRLPAPAPPRPRPGGAGPAGRAPWRGGTPRAAATRTPSSAPRCSGRRAAAAGCRG</sequence>
<proteinExistence type="predicted"/>
<evidence type="ECO:0000256" key="1">
    <source>
        <dbReference type="SAM" id="MobiDB-lite"/>
    </source>
</evidence>
<accession>A0A9D3M2C6</accession>
<gene>
    <name evidence="2" type="ORF">ANANG_G00198030</name>
</gene>
<feature type="region of interest" description="Disordered" evidence="1">
    <location>
        <begin position="188"/>
        <end position="238"/>
    </location>
</feature>
<comment type="caution">
    <text evidence="2">The sequence shown here is derived from an EMBL/GenBank/DDBJ whole genome shotgun (WGS) entry which is preliminary data.</text>
</comment>
<organism evidence="2 3">
    <name type="scientific">Anguilla anguilla</name>
    <name type="common">European freshwater eel</name>
    <name type="synonym">Muraena anguilla</name>
    <dbReference type="NCBI Taxonomy" id="7936"/>
    <lineage>
        <taxon>Eukaryota</taxon>
        <taxon>Metazoa</taxon>
        <taxon>Chordata</taxon>
        <taxon>Craniata</taxon>
        <taxon>Vertebrata</taxon>
        <taxon>Euteleostomi</taxon>
        <taxon>Actinopterygii</taxon>
        <taxon>Neopterygii</taxon>
        <taxon>Teleostei</taxon>
        <taxon>Anguilliformes</taxon>
        <taxon>Anguillidae</taxon>
        <taxon>Anguilla</taxon>
    </lineage>
</organism>